<name>A0A6H5HZT1_9HYME</name>
<evidence type="ECO:0000256" key="1">
    <source>
        <dbReference type="SAM" id="MobiDB-lite"/>
    </source>
</evidence>
<evidence type="ECO:0000313" key="3">
    <source>
        <dbReference type="Proteomes" id="UP000479190"/>
    </source>
</evidence>
<evidence type="ECO:0000313" key="2">
    <source>
        <dbReference type="EMBL" id="CAB0029194.1"/>
    </source>
</evidence>
<protein>
    <submittedName>
        <fullName evidence="2">Uncharacterized protein</fullName>
    </submittedName>
</protein>
<sequence length="97" mass="10739">MARSDFEDQPKFDSADRPVLNRATAIHLAGECRLDQILDATPMDPDTRISTWPASTTTTKSSRNSSEPASRRFASYRSERPNLVLSAAELGSQAREL</sequence>
<gene>
    <name evidence="2" type="ORF">TBRA_LOCUS1257</name>
</gene>
<accession>A0A6H5HZT1</accession>
<proteinExistence type="predicted"/>
<dbReference type="AlphaFoldDB" id="A0A6H5HZT1"/>
<feature type="region of interest" description="Disordered" evidence="1">
    <location>
        <begin position="41"/>
        <end position="78"/>
    </location>
</feature>
<dbReference type="Proteomes" id="UP000479190">
    <property type="component" value="Unassembled WGS sequence"/>
</dbReference>
<feature type="compositionally biased region" description="Low complexity" evidence="1">
    <location>
        <begin position="55"/>
        <end position="66"/>
    </location>
</feature>
<dbReference type="EMBL" id="CADCXV010000269">
    <property type="protein sequence ID" value="CAB0029194.1"/>
    <property type="molecule type" value="Genomic_DNA"/>
</dbReference>
<organism evidence="2 3">
    <name type="scientific">Trichogramma brassicae</name>
    <dbReference type="NCBI Taxonomy" id="86971"/>
    <lineage>
        <taxon>Eukaryota</taxon>
        <taxon>Metazoa</taxon>
        <taxon>Ecdysozoa</taxon>
        <taxon>Arthropoda</taxon>
        <taxon>Hexapoda</taxon>
        <taxon>Insecta</taxon>
        <taxon>Pterygota</taxon>
        <taxon>Neoptera</taxon>
        <taxon>Endopterygota</taxon>
        <taxon>Hymenoptera</taxon>
        <taxon>Apocrita</taxon>
        <taxon>Proctotrupomorpha</taxon>
        <taxon>Chalcidoidea</taxon>
        <taxon>Trichogrammatidae</taxon>
        <taxon>Trichogramma</taxon>
    </lineage>
</organism>
<keyword evidence="3" id="KW-1185">Reference proteome</keyword>
<reference evidence="2 3" key="1">
    <citation type="submission" date="2020-02" db="EMBL/GenBank/DDBJ databases">
        <authorList>
            <person name="Ferguson B K."/>
        </authorList>
    </citation>
    <scope>NUCLEOTIDE SEQUENCE [LARGE SCALE GENOMIC DNA]</scope>
</reference>